<dbReference type="EMBL" id="GBRH01209419">
    <property type="protein sequence ID" value="JAD88476.1"/>
    <property type="molecule type" value="Transcribed_RNA"/>
</dbReference>
<dbReference type="AlphaFoldDB" id="A0A0A9DL09"/>
<organism evidence="1">
    <name type="scientific">Arundo donax</name>
    <name type="common">Giant reed</name>
    <name type="synonym">Donax arundinaceus</name>
    <dbReference type="NCBI Taxonomy" id="35708"/>
    <lineage>
        <taxon>Eukaryota</taxon>
        <taxon>Viridiplantae</taxon>
        <taxon>Streptophyta</taxon>
        <taxon>Embryophyta</taxon>
        <taxon>Tracheophyta</taxon>
        <taxon>Spermatophyta</taxon>
        <taxon>Magnoliopsida</taxon>
        <taxon>Liliopsida</taxon>
        <taxon>Poales</taxon>
        <taxon>Poaceae</taxon>
        <taxon>PACMAD clade</taxon>
        <taxon>Arundinoideae</taxon>
        <taxon>Arundineae</taxon>
        <taxon>Arundo</taxon>
    </lineage>
</organism>
<proteinExistence type="predicted"/>
<name>A0A0A9DL09_ARUDO</name>
<sequence>MIEFTSIVLPNTYSPFIRQQYAGKPLADPMKTPGQLAPLSCLTN</sequence>
<protein>
    <submittedName>
        <fullName evidence="1">Uncharacterized protein</fullName>
    </submittedName>
</protein>
<reference evidence="1" key="2">
    <citation type="journal article" date="2015" name="Data Brief">
        <title>Shoot transcriptome of the giant reed, Arundo donax.</title>
        <authorList>
            <person name="Barrero R.A."/>
            <person name="Guerrero F.D."/>
            <person name="Moolhuijzen P."/>
            <person name="Goolsby J.A."/>
            <person name="Tidwell J."/>
            <person name="Bellgard S.E."/>
            <person name="Bellgard M.I."/>
        </authorList>
    </citation>
    <scope>NUCLEOTIDE SEQUENCE</scope>
    <source>
        <tissue evidence="1">Shoot tissue taken approximately 20 cm above the soil surface</tissue>
    </source>
</reference>
<reference evidence="1" key="1">
    <citation type="submission" date="2014-09" db="EMBL/GenBank/DDBJ databases">
        <authorList>
            <person name="Magalhaes I.L.F."/>
            <person name="Oliveira U."/>
            <person name="Santos F.R."/>
            <person name="Vidigal T.H.D.A."/>
            <person name="Brescovit A.D."/>
            <person name="Santos A.J."/>
        </authorList>
    </citation>
    <scope>NUCLEOTIDE SEQUENCE</scope>
    <source>
        <tissue evidence="1">Shoot tissue taken approximately 20 cm above the soil surface</tissue>
    </source>
</reference>
<accession>A0A0A9DL09</accession>
<evidence type="ECO:0000313" key="1">
    <source>
        <dbReference type="EMBL" id="JAD88476.1"/>
    </source>
</evidence>